<keyword evidence="2" id="KW-1185">Reference proteome</keyword>
<evidence type="ECO:0008006" key="4">
    <source>
        <dbReference type="Google" id="ProtNLM"/>
    </source>
</evidence>
<organism evidence="2 3">
    <name type="scientific">Derxia gummosa DSM 723</name>
    <dbReference type="NCBI Taxonomy" id="1121388"/>
    <lineage>
        <taxon>Bacteria</taxon>
        <taxon>Pseudomonadati</taxon>
        <taxon>Pseudomonadota</taxon>
        <taxon>Betaproteobacteria</taxon>
        <taxon>Burkholderiales</taxon>
        <taxon>Alcaligenaceae</taxon>
        <taxon>Derxia</taxon>
    </lineage>
</organism>
<dbReference type="RefSeq" id="WP_028311717.1">
    <property type="nucleotide sequence ID" value="NZ_AXWS01000013.1"/>
</dbReference>
<protein>
    <recommendedName>
        <fullName evidence="4">PEP-CTERM protein-sorting domain-containing protein</fullName>
    </recommendedName>
</protein>
<accession>A0A8B6X4L4</accession>
<sequence>MPLRPCHACALLALLGPPAGAAVVTIDEDAIITSSTGPTSNLFDIQPVGTELRLHIEIDLASLGSAAVDANGFTAAAGRFTLSDGTSMRWDCATATGCNTPGYSLWPSYTSSLALRVPVRTGGYDFAGTELVAQWRVSQPGPEGFSQSGALSNVGRTLSEAQEYSELYGALRASSTAQITSVTVLSPVPEAGTGASLIAGLALLAVVARSGCRRGGRALIAGA</sequence>
<dbReference type="Proteomes" id="UP000675920">
    <property type="component" value="Unplaced"/>
</dbReference>
<proteinExistence type="predicted"/>
<feature type="signal peptide" evidence="1">
    <location>
        <begin position="1"/>
        <end position="21"/>
    </location>
</feature>
<reference evidence="3" key="1">
    <citation type="submission" date="2025-08" db="UniProtKB">
        <authorList>
            <consortium name="RefSeq"/>
        </authorList>
    </citation>
    <scope>IDENTIFICATION</scope>
</reference>
<feature type="chain" id="PRO_5034448546" description="PEP-CTERM protein-sorting domain-containing protein" evidence="1">
    <location>
        <begin position="22"/>
        <end position="223"/>
    </location>
</feature>
<name>A0A8B6X4L4_9BURK</name>
<evidence type="ECO:0000256" key="1">
    <source>
        <dbReference type="SAM" id="SignalP"/>
    </source>
</evidence>
<evidence type="ECO:0000313" key="2">
    <source>
        <dbReference type="Proteomes" id="UP000675920"/>
    </source>
</evidence>
<evidence type="ECO:0000313" key="3">
    <source>
        <dbReference type="RefSeq" id="WP_028311717.1"/>
    </source>
</evidence>
<dbReference type="AlphaFoldDB" id="A0A8B6X4L4"/>
<keyword evidence="1" id="KW-0732">Signal</keyword>